<dbReference type="Pfam" id="PF06262">
    <property type="entry name" value="Zincin_1"/>
    <property type="match status" value="1"/>
</dbReference>
<sequence length="156" mass="17382">MSVVSLDVDEVPGVPVRRGRARDRRGRLLRGPLVLPGPHTPDGVPLSRSPVAEFDAVVAEMVARLEARWGEELEPVEFGVEEAPWVDDDWHPDAVPLATHVRATGKDPSRVVVYRLPVQRRAHGRHSLRSLVLDVLVDQVAELLGRTPEEIDPREH</sequence>
<evidence type="ECO:0000313" key="1">
    <source>
        <dbReference type="EMBL" id="CAA9337065.1"/>
    </source>
</evidence>
<dbReference type="SUPFAM" id="SSF55486">
    <property type="entry name" value="Metalloproteases ('zincins'), catalytic domain"/>
    <property type="match status" value="1"/>
</dbReference>
<proteinExistence type="predicted"/>
<accession>A0A6J4LMW5</accession>
<dbReference type="CDD" id="cd12954">
    <property type="entry name" value="MMP_TTHA0227_like_1"/>
    <property type="match status" value="1"/>
</dbReference>
<name>A0A6J4LMW5_9ACTN</name>
<dbReference type="Gene3D" id="3.30.2010.20">
    <property type="match status" value="1"/>
</dbReference>
<reference evidence="1" key="1">
    <citation type="submission" date="2020-02" db="EMBL/GenBank/DDBJ databases">
        <authorList>
            <person name="Meier V. D."/>
        </authorList>
    </citation>
    <scope>NUCLEOTIDE SEQUENCE</scope>
    <source>
        <strain evidence="1">AVDCRST_MAG46</strain>
    </source>
</reference>
<evidence type="ECO:0008006" key="2">
    <source>
        <dbReference type="Google" id="ProtNLM"/>
    </source>
</evidence>
<gene>
    <name evidence="1" type="ORF">AVDCRST_MAG46-1757</name>
</gene>
<protein>
    <recommendedName>
        <fullName evidence="2">Zinicin-like metallopeptidase</fullName>
    </recommendedName>
</protein>
<organism evidence="1">
    <name type="scientific">uncultured Nocardioidaceae bacterium</name>
    <dbReference type="NCBI Taxonomy" id="253824"/>
    <lineage>
        <taxon>Bacteria</taxon>
        <taxon>Bacillati</taxon>
        <taxon>Actinomycetota</taxon>
        <taxon>Actinomycetes</taxon>
        <taxon>Propionibacteriales</taxon>
        <taxon>Nocardioidaceae</taxon>
        <taxon>environmental samples</taxon>
    </lineage>
</organism>
<dbReference type="AlphaFoldDB" id="A0A6J4LMW5"/>
<dbReference type="InterPro" id="IPR010428">
    <property type="entry name" value="Zincin_1"/>
</dbReference>
<dbReference type="EMBL" id="CADCUD010000115">
    <property type="protein sequence ID" value="CAA9337065.1"/>
    <property type="molecule type" value="Genomic_DNA"/>
</dbReference>
<dbReference type="InterPro" id="IPR038555">
    <property type="entry name" value="Zincin_1_sf"/>
</dbReference>